<dbReference type="Proteomes" id="UP000639772">
    <property type="component" value="Chromosome 9"/>
</dbReference>
<organism evidence="1 2">
    <name type="scientific">Vanilla planifolia</name>
    <name type="common">Vanilla</name>
    <dbReference type="NCBI Taxonomy" id="51239"/>
    <lineage>
        <taxon>Eukaryota</taxon>
        <taxon>Viridiplantae</taxon>
        <taxon>Streptophyta</taxon>
        <taxon>Embryophyta</taxon>
        <taxon>Tracheophyta</taxon>
        <taxon>Spermatophyta</taxon>
        <taxon>Magnoliopsida</taxon>
        <taxon>Liliopsida</taxon>
        <taxon>Asparagales</taxon>
        <taxon>Orchidaceae</taxon>
        <taxon>Vanilloideae</taxon>
        <taxon>Vanilleae</taxon>
        <taxon>Vanilla</taxon>
    </lineage>
</organism>
<sequence>MEESKKRKLTGVTMCYSCKAPEMRRPLCFGRKGTFDRFSILSEKTSSLISSSSCKLPFAKT</sequence>
<comment type="caution">
    <text evidence="1">The sequence shown here is derived from an EMBL/GenBank/DDBJ whole genome shotgun (WGS) entry which is preliminary data.</text>
</comment>
<dbReference type="AlphaFoldDB" id="A0A835QBV6"/>
<evidence type="ECO:0000313" key="2">
    <source>
        <dbReference type="Proteomes" id="UP000639772"/>
    </source>
</evidence>
<gene>
    <name evidence="1" type="ORF">HPP92_017239</name>
</gene>
<dbReference type="EMBL" id="JADCNM010000009">
    <property type="protein sequence ID" value="KAG0467911.1"/>
    <property type="molecule type" value="Genomic_DNA"/>
</dbReference>
<accession>A0A835QBV6</accession>
<evidence type="ECO:0000313" key="1">
    <source>
        <dbReference type="EMBL" id="KAG0467911.1"/>
    </source>
</evidence>
<proteinExistence type="predicted"/>
<protein>
    <submittedName>
        <fullName evidence="1">Uncharacterized protein</fullName>
    </submittedName>
</protein>
<name>A0A835QBV6_VANPL</name>
<reference evidence="1 2" key="1">
    <citation type="journal article" date="2020" name="Nat. Food">
        <title>A phased Vanilla planifolia genome enables genetic improvement of flavour and production.</title>
        <authorList>
            <person name="Hasing T."/>
            <person name="Tang H."/>
            <person name="Brym M."/>
            <person name="Khazi F."/>
            <person name="Huang T."/>
            <person name="Chambers A.H."/>
        </authorList>
    </citation>
    <scope>NUCLEOTIDE SEQUENCE [LARGE SCALE GENOMIC DNA]</scope>
    <source>
        <tissue evidence="1">Leaf</tissue>
    </source>
</reference>